<dbReference type="EMBL" id="WTYH01000001">
    <property type="protein sequence ID" value="MXO94676.1"/>
    <property type="molecule type" value="Genomic_DNA"/>
</dbReference>
<gene>
    <name evidence="2" type="ORF">GRI62_13815</name>
</gene>
<dbReference type="Proteomes" id="UP000460626">
    <property type="component" value="Unassembled WGS sequence"/>
</dbReference>
<evidence type="ECO:0000313" key="3">
    <source>
        <dbReference type="Proteomes" id="UP000460626"/>
    </source>
</evidence>
<organism evidence="2 3">
    <name type="scientific">Aurantiacibacter arachoides</name>
    <dbReference type="NCBI Taxonomy" id="1850444"/>
    <lineage>
        <taxon>Bacteria</taxon>
        <taxon>Pseudomonadati</taxon>
        <taxon>Pseudomonadota</taxon>
        <taxon>Alphaproteobacteria</taxon>
        <taxon>Sphingomonadales</taxon>
        <taxon>Erythrobacteraceae</taxon>
        <taxon>Aurantiacibacter</taxon>
    </lineage>
</organism>
<keyword evidence="3" id="KW-1185">Reference proteome</keyword>
<sequence>MQHASHIGFDHRHTGARGTPRPLAQTYAGAAIRPALTMRVAPSSQAPRFTPGPTKDCNA</sequence>
<name>A0A845A699_9SPHN</name>
<comment type="caution">
    <text evidence="2">The sequence shown here is derived from an EMBL/GenBank/DDBJ whole genome shotgun (WGS) entry which is preliminary data.</text>
</comment>
<feature type="region of interest" description="Disordered" evidence="1">
    <location>
        <begin position="1"/>
        <end position="22"/>
    </location>
</feature>
<accession>A0A845A699</accession>
<reference evidence="2 3" key="1">
    <citation type="submission" date="2019-12" db="EMBL/GenBank/DDBJ databases">
        <title>Genomic-based taxomic classification of the family Erythrobacteraceae.</title>
        <authorList>
            <person name="Xu L."/>
        </authorList>
    </citation>
    <scope>NUCLEOTIDE SEQUENCE [LARGE SCALE GENOMIC DNA]</scope>
    <source>
        <strain evidence="2 3">RC4-10-4</strain>
    </source>
</reference>
<proteinExistence type="predicted"/>
<dbReference type="AlphaFoldDB" id="A0A845A699"/>
<evidence type="ECO:0000256" key="1">
    <source>
        <dbReference type="SAM" id="MobiDB-lite"/>
    </source>
</evidence>
<protein>
    <submittedName>
        <fullName evidence="2">Uncharacterized protein</fullName>
    </submittedName>
</protein>
<evidence type="ECO:0000313" key="2">
    <source>
        <dbReference type="EMBL" id="MXO94676.1"/>
    </source>
</evidence>